<comment type="similarity">
    <text evidence="1">Belongs to the phosphate/phosphite/phosphonate binding protein family.</text>
</comment>
<evidence type="ECO:0000256" key="1">
    <source>
        <dbReference type="ARBA" id="ARBA00007162"/>
    </source>
</evidence>
<organism evidence="4 5">
    <name type="scientific">Variovorax soli</name>
    <dbReference type="NCBI Taxonomy" id="376815"/>
    <lineage>
        <taxon>Bacteria</taxon>
        <taxon>Pseudomonadati</taxon>
        <taxon>Pseudomonadota</taxon>
        <taxon>Betaproteobacteria</taxon>
        <taxon>Burkholderiales</taxon>
        <taxon>Comamonadaceae</taxon>
        <taxon>Variovorax</taxon>
    </lineage>
</organism>
<name>A0ABU1N977_9BURK</name>
<dbReference type="InterPro" id="IPR006311">
    <property type="entry name" value="TAT_signal"/>
</dbReference>
<evidence type="ECO:0000256" key="3">
    <source>
        <dbReference type="SAM" id="SignalP"/>
    </source>
</evidence>
<dbReference type="PANTHER" id="PTHR35841:SF1">
    <property type="entry name" value="PHOSPHONATES-BINDING PERIPLASMIC PROTEIN"/>
    <property type="match status" value="1"/>
</dbReference>
<dbReference type="Proteomes" id="UP001184230">
    <property type="component" value="Unassembled WGS sequence"/>
</dbReference>
<dbReference type="NCBIfam" id="TIGR01098">
    <property type="entry name" value="3A0109s03R"/>
    <property type="match status" value="1"/>
</dbReference>
<dbReference type="Gene3D" id="3.40.190.10">
    <property type="entry name" value="Periplasmic binding protein-like II"/>
    <property type="match status" value="2"/>
</dbReference>
<keyword evidence="2 3" id="KW-0732">Signal</keyword>
<feature type="chain" id="PRO_5046550081" evidence="3">
    <location>
        <begin position="36"/>
        <end position="348"/>
    </location>
</feature>
<protein>
    <submittedName>
        <fullName evidence="4">Phosphonate transport system substrate-binding protein</fullName>
    </submittedName>
</protein>
<dbReference type="PROSITE" id="PS51318">
    <property type="entry name" value="TAT"/>
    <property type="match status" value="1"/>
</dbReference>
<dbReference type="InterPro" id="IPR005770">
    <property type="entry name" value="PhnD"/>
</dbReference>
<evidence type="ECO:0000313" key="4">
    <source>
        <dbReference type="EMBL" id="MDR6535004.1"/>
    </source>
</evidence>
<sequence>MRPEARARRRLLYAAAWRGALAAALLVAPAAASFAQGVPAGAAGPLRFGVLPIGGAVESRESWTPLLGDLSRALGRPVSVTSMSSYEALDQAIRRGEVDFALLSAKLALDAVSQHRMSVVAQVKRHPGLSRHRAVLLARKTGTHQRLDDLLAAPEGWRLARGESRSVSGFIVPQLELFLPHGIAMERFQSELVDTHQGTALAVANGDADVATNNTTDFDRFKQQFPVEAARLQVIWESSPTPPALFVMRRDQPAAVRKRLQDFLVGYGQAKGPRGDAEREVLKQLHAPLGYAAEDDSVLLPTAALDYQVARQRALNAKWVNEAARQARLERLERNYTQQAATLRGTAP</sequence>
<dbReference type="SUPFAM" id="SSF53850">
    <property type="entry name" value="Periplasmic binding protein-like II"/>
    <property type="match status" value="1"/>
</dbReference>
<evidence type="ECO:0000256" key="2">
    <source>
        <dbReference type="ARBA" id="ARBA00022729"/>
    </source>
</evidence>
<gene>
    <name evidence="4" type="ORF">J2739_000764</name>
</gene>
<evidence type="ECO:0000313" key="5">
    <source>
        <dbReference type="Proteomes" id="UP001184230"/>
    </source>
</evidence>
<dbReference type="PANTHER" id="PTHR35841">
    <property type="entry name" value="PHOSPHONATES-BINDING PERIPLASMIC PROTEIN"/>
    <property type="match status" value="1"/>
</dbReference>
<dbReference type="Pfam" id="PF12974">
    <property type="entry name" value="Phosphonate-bd"/>
    <property type="match status" value="1"/>
</dbReference>
<keyword evidence="5" id="KW-1185">Reference proteome</keyword>
<dbReference type="RefSeq" id="WP_309898666.1">
    <property type="nucleotide sequence ID" value="NZ_JAVDRF010000001.1"/>
</dbReference>
<reference evidence="4 5" key="1">
    <citation type="submission" date="2023-07" db="EMBL/GenBank/DDBJ databases">
        <title>Sorghum-associated microbial communities from plants grown in Nebraska, USA.</title>
        <authorList>
            <person name="Schachtman D."/>
        </authorList>
    </citation>
    <scope>NUCLEOTIDE SEQUENCE [LARGE SCALE GENOMIC DNA]</scope>
    <source>
        <strain evidence="4 5">DS1781</strain>
    </source>
</reference>
<accession>A0ABU1N977</accession>
<feature type="signal peptide" evidence="3">
    <location>
        <begin position="1"/>
        <end position="35"/>
    </location>
</feature>
<dbReference type="EMBL" id="JAVDRF010000001">
    <property type="protein sequence ID" value="MDR6535004.1"/>
    <property type="molecule type" value="Genomic_DNA"/>
</dbReference>
<comment type="caution">
    <text evidence="4">The sequence shown here is derived from an EMBL/GenBank/DDBJ whole genome shotgun (WGS) entry which is preliminary data.</text>
</comment>
<proteinExistence type="inferred from homology"/>